<dbReference type="InterPro" id="IPR036388">
    <property type="entry name" value="WH-like_DNA-bd_sf"/>
</dbReference>
<dbReference type="SUPFAM" id="SSF46785">
    <property type="entry name" value="Winged helix' DNA-binding domain"/>
    <property type="match status" value="1"/>
</dbReference>
<keyword evidence="4" id="KW-1185">Reference proteome</keyword>
<dbReference type="GO" id="GO:0006270">
    <property type="term" value="P:DNA replication initiation"/>
    <property type="evidence" value="ECO:0007669"/>
    <property type="project" value="InterPro"/>
</dbReference>
<dbReference type="Pfam" id="PF01051">
    <property type="entry name" value="Rep3_N"/>
    <property type="match status" value="1"/>
</dbReference>
<name>D1AS10_SEBTE</name>
<evidence type="ECO:0000313" key="4">
    <source>
        <dbReference type="Proteomes" id="UP000000845"/>
    </source>
</evidence>
<dbReference type="HOGENOM" id="CLU_1325577_0_0_0"/>
<sequence length="207" mass="24891">MALVPLNNDDLKEYAVLHNDIVDKYSFKDLTEREENILIVLLSKLQKQEAFSKISLKEIKNMIDKSMTYKTLSEEILKLGNKRLFLIAEKEIKDNKGNVISKKNDLWRPVIFSTVIIHDDEKNVSVRFNPDIEYLFWQMKEEFEKVNPHHYLKIKSQNWKAFYRLCKRWENYPSRVEITVENLKRILMYGEEMEYKTLKRRLNAVKN</sequence>
<protein>
    <recommendedName>
        <fullName evidence="2">Initiator Rep protein WH1 domain-containing protein</fullName>
    </recommendedName>
</protein>
<dbReference type="RefSeq" id="WP_012863572.1">
    <property type="nucleotide sequence ID" value="NC_013518.1"/>
</dbReference>
<dbReference type="KEGG" id="str:Sterm_4165"/>
<dbReference type="Gene3D" id="1.10.10.10">
    <property type="entry name" value="Winged helix-like DNA-binding domain superfamily/Winged helix DNA-binding domain"/>
    <property type="match status" value="1"/>
</dbReference>
<reference evidence="3 4" key="1">
    <citation type="journal article" date="2010" name="Stand. Genomic Sci.">
        <title>Complete genome sequence of Sebaldella termitidis type strain (NCTC 11300).</title>
        <authorList>
            <person name="Harmon-Smith M."/>
            <person name="Celia L."/>
            <person name="Chertkov O."/>
            <person name="Lapidus A."/>
            <person name="Copeland A."/>
            <person name="Glavina Del Rio T."/>
            <person name="Nolan M."/>
            <person name="Lucas S."/>
            <person name="Tice H."/>
            <person name="Cheng J.F."/>
            <person name="Han C."/>
            <person name="Detter J.C."/>
            <person name="Bruce D."/>
            <person name="Goodwin L."/>
            <person name="Pitluck S."/>
            <person name="Pati A."/>
            <person name="Liolios K."/>
            <person name="Ivanova N."/>
            <person name="Mavromatis K."/>
            <person name="Mikhailova N."/>
            <person name="Chen A."/>
            <person name="Palaniappan K."/>
            <person name="Land M."/>
            <person name="Hauser L."/>
            <person name="Chang Y.J."/>
            <person name="Jeffries C.D."/>
            <person name="Brettin T."/>
            <person name="Goker M."/>
            <person name="Beck B."/>
            <person name="Bristow J."/>
            <person name="Eisen J.A."/>
            <person name="Markowitz V."/>
            <person name="Hugenholtz P."/>
            <person name="Kyrpides N.C."/>
            <person name="Klenk H.P."/>
            <person name="Chen F."/>
        </authorList>
    </citation>
    <scope>NUCLEOTIDE SEQUENCE [LARGE SCALE GENOMIC DNA]</scope>
    <source>
        <strain evidence="4">ATCC 33386 / NCTC 11300</strain>
        <plasmid evidence="4">Plasmid pSTERM01</plasmid>
    </source>
</reference>
<evidence type="ECO:0000313" key="3">
    <source>
        <dbReference type="EMBL" id="ACZ10997.1"/>
    </source>
</evidence>
<dbReference type="GO" id="GO:0003887">
    <property type="term" value="F:DNA-directed DNA polymerase activity"/>
    <property type="evidence" value="ECO:0007669"/>
    <property type="project" value="InterPro"/>
</dbReference>
<organism evidence="3 4">
    <name type="scientific">Sebaldella termitidis (strain ATCC 33386 / NCTC 11300)</name>
    <dbReference type="NCBI Taxonomy" id="526218"/>
    <lineage>
        <taxon>Bacteria</taxon>
        <taxon>Fusobacteriati</taxon>
        <taxon>Fusobacteriota</taxon>
        <taxon>Fusobacteriia</taxon>
        <taxon>Fusobacteriales</taxon>
        <taxon>Leptotrichiaceae</taxon>
        <taxon>Sebaldella</taxon>
    </lineage>
</organism>
<gene>
    <name evidence="3" type="ORF">Sterm_4165</name>
</gene>
<dbReference type="Proteomes" id="UP000000845">
    <property type="component" value="Plasmid pSTERM01"/>
</dbReference>
<comment type="similarity">
    <text evidence="1">Belongs to the initiator RepB protein family.</text>
</comment>
<proteinExistence type="inferred from homology"/>
<accession>D1AS10</accession>
<dbReference type="EMBL" id="CP001740">
    <property type="protein sequence ID" value="ACZ10997.1"/>
    <property type="molecule type" value="Genomic_DNA"/>
</dbReference>
<dbReference type="InterPro" id="IPR036390">
    <property type="entry name" value="WH_DNA-bd_sf"/>
</dbReference>
<keyword evidence="3" id="KW-0614">Plasmid</keyword>
<evidence type="ECO:0000256" key="1">
    <source>
        <dbReference type="ARBA" id="ARBA00038283"/>
    </source>
</evidence>
<feature type="domain" description="Initiator Rep protein WH1" evidence="2">
    <location>
        <begin position="17"/>
        <end position="167"/>
    </location>
</feature>
<dbReference type="AlphaFoldDB" id="D1AS10"/>
<dbReference type="InterPro" id="IPR000525">
    <property type="entry name" value="Initiator_Rep_WH1"/>
</dbReference>
<evidence type="ECO:0000259" key="2">
    <source>
        <dbReference type="Pfam" id="PF01051"/>
    </source>
</evidence>
<geneLocation type="plasmid" evidence="3 4">
    <name>pSTERM01</name>
</geneLocation>